<feature type="compositionally biased region" description="Polar residues" evidence="1">
    <location>
        <begin position="39"/>
        <end position="49"/>
    </location>
</feature>
<feature type="region of interest" description="Disordered" evidence="1">
    <location>
        <begin position="35"/>
        <end position="56"/>
    </location>
</feature>
<proteinExistence type="predicted"/>
<accession>A0A1J8QWH5</accession>
<name>A0A1J8QWH5_9AGAM</name>
<evidence type="ECO:0000313" key="3">
    <source>
        <dbReference type="Proteomes" id="UP000183567"/>
    </source>
</evidence>
<comment type="caution">
    <text evidence="2">The sequence shown here is derived from an EMBL/GenBank/DDBJ whole genome shotgun (WGS) entry which is preliminary data.</text>
</comment>
<feature type="non-terminal residue" evidence="2">
    <location>
        <position position="91"/>
    </location>
</feature>
<dbReference type="Proteomes" id="UP000183567">
    <property type="component" value="Unassembled WGS sequence"/>
</dbReference>
<sequence>MLDLAELRLHLRDKYMRRGSVKDWLRRSRHIILDPLPTQHKNTSTSSMKSPKITPETRDFDLDGDENSLAFIVTALGQQSELDDIDDPMTF</sequence>
<reference evidence="2 3" key="1">
    <citation type="submission" date="2016-03" db="EMBL/GenBank/DDBJ databases">
        <title>Comparative genomics of the ectomycorrhizal sister species Rhizopogon vinicolor and Rhizopogon vesiculosus (Basidiomycota: Boletales) reveals a divergence of the mating type B locus.</title>
        <authorList>
            <person name="Mujic A.B."/>
            <person name="Kuo A."/>
            <person name="Tritt A."/>
            <person name="Lipzen A."/>
            <person name="Chen C."/>
            <person name="Johnson J."/>
            <person name="Sharma A."/>
            <person name="Barry K."/>
            <person name="Grigoriev I.V."/>
            <person name="Spatafora J.W."/>
        </authorList>
    </citation>
    <scope>NUCLEOTIDE SEQUENCE [LARGE SCALE GENOMIC DNA]</scope>
    <source>
        <strain evidence="2 3">AM-OR11-056</strain>
    </source>
</reference>
<protein>
    <submittedName>
        <fullName evidence="2">Uncharacterized protein</fullName>
    </submittedName>
</protein>
<evidence type="ECO:0000256" key="1">
    <source>
        <dbReference type="SAM" id="MobiDB-lite"/>
    </source>
</evidence>
<evidence type="ECO:0000313" key="2">
    <source>
        <dbReference type="EMBL" id="OJA13858.1"/>
    </source>
</evidence>
<dbReference type="OrthoDB" id="3270501at2759"/>
<gene>
    <name evidence="2" type="ORF">AZE42_14146</name>
</gene>
<dbReference type="AlphaFoldDB" id="A0A1J8QWH5"/>
<organism evidence="2 3">
    <name type="scientific">Rhizopogon vesiculosus</name>
    <dbReference type="NCBI Taxonomy" id="180088"/>
    <lineage>
        <taxon>Eukaryota</taxon>
        <taxon>Fungi</taxon>
        <taxon>Dikarya</taxon>
        <taxon>Basidiomycota</taxon>
        <taxon>Agaricomycotina</taxon>
        <taxon>Agaricomycetes</taxon>
        <taxon>Agaricomycetidae</taxon>
        <taxon>Boletales</taxon>
        <taxon>Suillineae</taxon>
        <taxon>Rhizopogonaceae</taxon>
        <taxon>Rhizopogon</taxon>
    </lineage>
</organism>
<dbReference type="EMBL" id="LVVM01004009">
    <property type="protein sequence ID" value="OJA13858.1"/>
    <property type="molecule type" value="Genomic_DNA"/>
</dbReference>
<keyword evidence="3" id="KW-1185">Reference proteome</keyword>